<dbReference type="RefSeq" id="WP_062798770.1">
    <property type="nucleotide sequence ID" value="NZ_CP014844.1"/>
</dbReference>
<proteinExistence type="predicted"/>
<organism evidence="1 2">
    <name type="scientific">Cupriavidus nantongensis</name>
    <dbReference type="NCBI Taxonomy" id="1796606"/>
    <lineage>
        <taxon>Bacteria</taxon>
        <taxon>Pseudomonadati</taxon>
        <taxon>Pseudomonadota</taxon>
        <taxon>Betaproteobacteria</taxon>
        <taxon>Burkholderiales</taxon>
        <taxon>Burkholderiaceae</taxon>
        <taxon>Cupriavidus</taxon>
    </lineage>
</organism>
<reference evidence="1 2" key="1">
    <citation type="submission" date="2016-03" db="EMBL/GenBank/DDBJ databases">
        <title>Complete genome sequence of a novel chlorpyrifos degrading bacterium, Cupriavidus nantongensis sp. X1.</title>
        <authorList>
            <person name="Fang L."/>
        </authorList>
    </citation>
    <scope>NUCLEOTIDE SEQUENCE [LARGE SCALE GENOMIC DNA]</scope>
    <source>
        <strain evidence="1 2">X1</strain>
    </source>
</reference>
<name>A0A142JIU2_9BURK</name>
<dbReference type="STRING" id="1796606.A2G96_09765"/>
<gene>
    <name evidence="1" type="ORF">A2G96_09765</name>
</gene>
<dbReference type="EMBL" id="CP014844">
    <property type="protein sequence ID" value="AMR78004.1"/>
    <property type="molecule type" value="Genomic_DNA"/>
</dbReference>
<dbReference type="Proteomes" id="UP000075238">
    <property type="component" value="Chromosome 1"/>
</dbReference>
<protein>
    <submittedName>
        <fullName evidence="1">Uncharacterized protein</fullName>
    </submittedName>
</protein>
<dbReference type="AlphaFoldDB" id="A0A142JIU2"/>
<evidence type="ECO:0000313" key="1">
    <source>
        <dbReference type="EMBL" id="AMR78004.1"/>
    </source>
</evidence>
<keyword evidence="2" id="KW-1185">Reference proteome</keyword>
<evidence type="ECO:0000313" key="2">
    <source>
        <dbReference type="Proteomes" id="UP000075238"/>
    </source>
</evidence>
<sequence length="78" mass="9024">MSVALHRVQDLSVASAAFYAKEELQLAVSTYREWRDRQIDAVEDEDTHLAAAVGRSMKELRERFDASQWEREIARQDA</sequence>
<accession>A0A142JIU2</accession>
<dbReference type="KEGG" id="cnan:A2G96_09765"/>